<gene>
    <name evidence="8" type="ORF">SAMN05444169_0624</name>
</gene>
<comment type="pathway">
    <text evidence="2 6">Cofactor biosynthesis; molybdopterin biosynthesis.</text>
</comment>
<dbReference type="SMART" id="SM00852">
    <property type="entry name" value="MoCF_biosynth"/>
    <property type="match status" value="1"/>
</dbReference>
<dbReference type="AlphaFoldDB" id="A0A1M5H770"/>
<comment type="function">
    <text evidence="1 6">Catalyzes the insertion of molybdate into adenylated molybdopterin with the concomitant release of AMP.</text>
</comment>
<evidence type="ECO:0000256" key="4">
    <source>
        <dbReference type="ARBA" id="ARBA00023150"/>
    </source>
</evidence>
<dbReference type="InterPro" id="IPR036135">
    <property type="entry name" value="MoeA_linker/N_sf"/>
</dbReference>
<evidence type="ECO:0000256" key="6">
    <source>
        <dbReference type="RuleBase" id="RU365090"/>
    </source>
</evidence>
<dbReference type="InterPro" id="IPR005110">
    <property type="entry name" value="MoeA_linker/N"/>
</dbReference>
<keyword evidence="6" id="KW-0808">Transferase</keyword>
<organism evidence="8 9">
    <name type="scientific">Bradyrhizobium erythrophlei</name>
    <dbReference type="NCBI Taxonomy" id="1437360"/>
    <lineage>
        <taxon>Bacteria</taxon>
        <taxon>Pseudomonadati</taxon>
        <taxon>Pseudomonadota</taxon>
        <taxon>Alphaproteobacteria</taxon>
        <taxon>Hyphomicrobiales</taxon>
        <taxon>Nitrobacteraceae</taxon>
        <taxon>Bradyrhizobium</taxon>
    </lineage>
</organism>
<keyword evidence="4 6" id="KW-0501">Molybdenum cofactor biosynthesis</keyword>
<evidence type="ECO:0000259" key="7">
    <source>
        <dbReference type="SMART" id="SM00852"/>
    </source>
</evidence>
<comment type="catalytic activity">
    <reaction evidence="5">
        <text>adenylyl-molybdopterin + molybdate = Mo-molybdopterin + AMP + H(+)</text>
        <dbReference type="Rhea" id="RHEA:35047"/>
        <dbReference type="ChEBI" id="CHEBI:15378"/>
        <dbReference type="ChEBI" id="CHEBI:36264"/>
        <dbReference type="ChEBI" id="CHEBI:62727"/>
        <dbReference type="ChEBI" id="CHEBI:71302"/>
        <dbReference type="ChEBI" id="CHEBI:456215"/>
        <dbReference type="EC" id="2.10.1.1"/>
    </reaction>
</comment>
<comment type="similarity">
    <text evidence="3 6">Belongs to the MoeA family.</text>
</comment>
<dbReference type="Gene3D" id="3.90.105.10">
    <property type="entry name" value="Molybdopterin biosynthesis moea protein, domain 2"/>
    <property type="match status" value="1"/>
</dbReference>
<evidence type="ECO:0000256" key="2">
    <source>
        <dbReference type="ARBA" id="ARBA00005046"/>
    </source>
</evidence>
<dbReference type="Proteomes" id="UP000190675">
    <property type="component" value="Chromosome I"/>
</dbReference>
<comment type="cofactor">
    <cofactor evidence="6">
        <name>Mg(2+)</name>
        <dbReference type="ChEBI" id="CHEBI:18420"/>
    </cofactor>
</comment>
<feature type="domain" description="MoaB/Mog" evidence="7">
    <location>
        <begin position="172"/>
        <end position="306"/>
    </location>
</feature>
<dbReference type="PANTHER" id="PTHR10192:SF5">
    <property type="entry name" value="GEPHYRIN"/>
    <property type="match status" value="1"/>
</dbReference>
<keyword evidence="6" id="KW-0500">Molybdenum</keyword>
<dbReference type="GO" id="GO:0006777">
    <property type="term" value="P:Mo-molybdopterin cofactor biosynthetic process"/>
    <property type="evidence" value="ECO:0007669"/>
    <property type="project" value="UniProtKB-UniRule"/>
</dbReference>
<dbReference type="SUPFAM" id="SSF53218">
    <property type="entry name" value="Molybdenum cofactor biosynthesis proteins"/>
    <property type="match status" value="1"/>
</dbReference>
<dbReference type="Pfam" id="PF03453">
    <property type="entry name" value="MoeA_N"/>
    <property type="match status" value="1"/>
</dbReference>
<accession>A0A1M5H770</accession>
<sequence>MPKRRHVVHHFRMIPTQRLPVSLTPLDAALAALRHGLEPVAPVALPLAEALGCVAADMPPLQAHPLRDTAVSDGWALRARDLVGASSYSPLPLPTPPVWVEAGEAMPAGCDCVIDADLLDQTGPIVQALAEAIPGQGVRRAGSEITGAGVLIAPGRRIRPLDLLIARAAGLAELNVRRPRLRVVNIPAASGEAVTAQLIAESARAAGADVVCIEAAARDATSVAAAADAGACDLLITTGGTGVGGSDAVIAALGRRGEVIVHGIAVQPGRTAAVGRIGTIPVIALPGAPDQALAGWWTLALPVLDALSWRGPRRAVTLPLARKIASTVGIAELALVEEIEGRWLPLAVGDLSLDAIARADAWLVVPGGAEGFAAGTPVDAYMLRD</sequence>
<dbReference type="SUPFAM" id="SSF63867">
    <property type="entry name" value="MoeA C-terminal domain-like"/>
    <property type="match status" value="1"/>
</dbReference>
<dbReference type="PROSITE" id="PS01078">
    <property type="entry name" value="MOCF_BIOSYNTHESIS_1"/>
    <property type="match status" value="1"/>
</dbReference>
<dbReference type="UniPathway" id="UPA00344"/>
<dbReference type="InterPro" id="IPR036688">
    <property type="entry name" value="MoeA_C_domain_IV_sf"/>
</dbReference>
<evidence type="ECO:0000256" key="1">
    <source>
        <dbReference type="ARBA" id="ARBA00002901"/>
    </source>
</evidence>
<dbReference type="GO" id="GO:0046872">
    <property type="term" value="F:metal ion binding"/>
    <property type="evidence" value="ECO:0007669"/>
    <property type="project" value="UniProtKB-UniRule"/>
</dbReference>
<dbReference type="Gene3D" id="2.40.340.10">
    <property type="entry name" value="MoeA, C-terminal, domain IV"/>
    <property type="match status" value="1"/>
</dbReference>
<dbReference type="InterPro" id="IPR001453">
    <property type="entry name" value="MoaB/Mog_dom"/>
</dbReference>
<evidence type="ECO:0000313" key="9">
    <source>
        <dbReference type="Proteomes" id="UP000190675"/>
    </source>
</evidence>
<dbReference type="PANTHER" id="PTHR10192">
    <property type="entry name" value="MOLYBDOPTERIN BIOSYNTHESIS PROTEIN"/>
    <property type="match status" value="1"/>
</dbReference>
<keyword evidence="6" id="KW-0460">Magnesium</keyword>
<dbReference type="Gene3D" id="2.170.190.11">
    <property type="entry name" value="Molybdopterin biosynthesis moea protein, domain 3"/>
    <property type="match status" value="1"/>
</dbReference>
<keyword evidence="6" id="KW-0479">Metal-binding</keyword>
<dbReference type="GO" id="GO:0061599">
    <property type="term" value="F:molybdopterin molybdotransferase activity"/>
    <property type="evidence" value="ECO:0007669"/>
    <property type="project" value="UniProtKB-UniRule"/>
</dbReference>
<evidence type="ECO:0000313" key="8">
    <source>
        <dbReference type="EMBL" id="SHG11758.1"/>
    </source>
</evidence>
<evidence type="ECO:0000256" key="5">
    <source>
        <dbReference type="ARBA" id="ARBA00047317"/>
    </source>
</evidence>
<dbReference type="InterPro" id="IPR008284">
    <property type="entry name" value="MoCF_biosynth_CS"/>
</dbReference>
<dbReference type="EC" id="2.10.1.1" evidence="6"/>
<dbReference type="Gene3D" id="3.40.980.10">
    <property type="entry name" value="MoaB/Mog-like domain"/>
    <property type="match status" value="1"/>
</dbReference>
<evidence type="ECO:0000256" key="3">
    <source>
        <dbReference type="ARBA" id="ARBA00010763"/>
    </source>
</evidence>
<protein>
    <recommendedName>
        <fullName evidence="6">Molybdopterin molybdenumtransferase</fullName>
        <ecNumber evidence="6">2.10.1.1</ecNumber>
    </recommendedName>
</protein>
<dbReference type="SUPFAM" id="SSF63882">
    <property type="entry name" value="MoeA N-terminal region -like"/>
    <property type="match status" value="1"/>
</dbReference>
<dbReference type="Pfam" id="PF00994">
    <property type="entry name" value="MoCF_biosynth"/>
    <property type="match status" value="1"/>
</dbReference>
<dbReference type="GO" id="GO:0005829">
    <property type="term" value="C:cytosol"/>
    <property type="evidence" value="ECO:0007669"/>
    <property type="project" value="TreeGrafter"/>
</dbReference>
<reference evidence="8 9" key="1">
    <citation type="submission" date="2016-11" db="EMBL/GenBank/DDBJ databases">
        <authorList>
            <person name="Jaros S."/>
            <person name="Januszkiewicz K."/>
            <person name="Wedrychowicz H."/>
        </authorList>
    </citation>
    <scope>NUCLEOTIDE SEQUENCE [LARGE SCALE GENOMIC DNA]</scope>
    <source>
        <strain evidence="8 9">GAS242</strain>
    </source>
</reference>
<proteinExistence type="inferred from homology"/>
<name>A0A1M5H770_9BRAD</name>
<dbReference type="InterPro" id="IPR038987">
    <property type="entry name" value="MoeA-like"/>
</dbReference>
<dbReference type="InterPro" id="IPR036425">
    <property type="entry name" value="MoaB/Mog-like_dom_sf"/>
</dbReference>
<dbReference type="EMBL" id="LT670818">
    <property type="protein sequence ID" value="SHG11758.1"/>
    <property type="molecule type" value="Genomic_DNA"/>
</dbReference>